<feature type="region of interest" description="Disordered" evidence="15">
    <location>
        <begin position="3556"/>
        <end position="3598"/>
    </location>
</feature>
<evidence type="ECO:0000256" key="5">
    <source>
        <dbReference type="ARBA" id="ARBA00022692"/>
    </source>
</evidence>
<feature type="region of interest" description="Disordered" evidence="15">
    <location>
        <begin position="2228"/>
        <end position="2289"/>
    </location>
</feature>
<dbReference type="Pfam" id="PF00520">
    <property type="entry name" value="Ion_trans"/>
    <property type="match status" value="1"/>
</dbReference>
<feature type="compositionally biased region" description="Low complexity" evidence="15">
    <location>
        <begin position="5898"/>
        <end position="5908"/>
    </location>
</feature>
<evidence type="ECO:0000256" key="12">
    <source>
        <dbReference type="ARBA" id="ARBA00023286"/>
    </source>
</evidence>
<comment type="subcellular location">
    <subcellularLocation>
        <location evidence="1">Sarcoplasmic reticulum membrane</location>
        <topology evidence="1">Multi-pass membrane protein</topology>
    </subcellularLocation>
</comment>
<dbReference type="PANTHER" id="PTHR46399">
    <property type="entry name" value="B30.2/SPRY DOMAIN-CONTAINING PROTEIN"/>
    <property type="match status" value="1"/>
</dbReference>
<dbReference type="InterPro" id="IPR048581">
    <property type="entry name" value="RYDR_Jsol"/>
</dbReference>
<organism evidence="19 20">
    <name type="scientific">Fragariocoptes setiger</name>
    <dbReference type="NCBI Taxonomy" id="1670756"/>
    <lineage>
        <taxon>Eukaryota</taxon>
        <taxon>Metazoa</taxon>
        <taxon>Ecdysozoa</taxon>
        <taxon>Arthropoda</taxon>
        <taxon>Chelicerata</taxon>
        <taxon>Arachnida</taxon>
        <taxon>Acari</taxon>
        <taxon>Acariformes</taxon>
        <taxon>Trombidiformes</taxon>
        <taxon>Prostigmata</taxon>
        <taxon>Eupodina</taxon>
        <taxon>Eriophyoidea</taxon>
        <taxon>Phytoptidae</taxon>
        <taxon>Fragariocoptes</taxon>
    </lineage>
</organism>
<feature type="compositionally biased region" description="Low complexity" evidence="15">
    <location>
        <begin position="4001"/>
        <end position="4020"/>
    </location>
</feature>
<dbReference type="Gene3D" id="1.10.490.160">
    <property type="match status" value="2"/>
</dbReference>
<comment type="caution">
    <text evidence="19">The sequence shown here is derived from an EMBL/GenBank/DDBJ whole genome shotgun (WGS) entry which is preliminary data.</text>
</comment>
<feature type="compositionally biased region" description="Polar residues" evidence="15">
    <location>
        <begin position="2013"/>
        <end position="2024"/>
    </location>
</feature>
<feature type="compositionally biased region" description="Low complexity" evidence="15">
    <location>
        <begin position="1419"/>
        <end position="1430"/>
    </location>
</feature>
<keyword evidence="5 16" id="KW-0812">Transmembrane</keyword>
<feature type="region of interest" description="Disordered" evidence="15">
    <location>
        <begin position="1882"/>
        <end position="1923"/>
    </location>
</feature>
<keyword evidence="9 16" id="KW-1133">Transmembrane helix</keyword>
<feature type="compositionally biased region" description="Low complexity" evidence="15">
    <location>
        <begin position="2075"/>
        <end position="2101"/>
    </location>
</feature>
<feature type="region of interest" description="Disordered" evidence="15">
    <location>
        <begin position="4510"/>
        <end position="4539"/>
    </location>
</feature>
<evidence type="ECO:0000256" key="2">
    <source>
        <dbReference type="ARBA" id="ARBA00022448"/>
    </source>
</evidence>
<dbReference type="InterPro" id="IPR011992">
    <property type="entry name" value="EF-hand-dom_pair"/>
</dbReference>
<feature type="compositionally biased region" description="Low complexity" evidence="15">
    <location>
        <begin position="4561"/>
        <end position="4615"/>
    </location>
</feature>
<keyword evidence="3" id="KW-0109">Calcium transport</keyword>
<feature type="region of interest" description="Disordered" evidence="15">
    <location>
        <begin position="1939"/>
        <end position="2025"/>
    </location>
</feature>
<feature type="compositionally biased region" description="Low complexity" evidence="15">
    <location>
        <begin position="4645"/>
        <end position="4664"/>
    </location>
</feature>
<dbReference type="SMART" id="SM00449">
    <property type="entry name" value="SPRY"/>
    <property type="match status" value="3"/>
</dbReference>
<evidence type="ECO:0000313" key="19">
    <source>
        <dbReference type="EMBL" id="KAG9509881.1"/>
    </source>
</evidence>
<feature type="compositionally biased region" description="Low complexity" evidence="15">
    <location>
        <begin position="1939"/>
        <end position="1960"/>
    </location>
</feature>
<feature type="region of interest" description="Disordered" evidence="15">
    <location>
        <begin position="5365"/>
        <end position="5390"/>
    </location>
</feature>
<feature type="region of interest" description="Disordered" evidence="15">
    <location>
        <begin position="1225"/>
        <end position="1246"/>
    </location>
</feature>
<feature type="compositionally biased region" description="Low complexity" evidence="15">
    <location>
        <begin position="2043"/>
        <end position="2057"/>
    </location>
</feature>
<dbReference type="InterPro" id="IPR015925">
    <property type="entry name" value="Ryanodine_IP3_receptor"/>
</dbReference>
<evidence type="ECO:0000256" key="11">
    <source>
        <dbReference type="ARBA" id="ARBA00023136"/>
    </source>
</evidence>
<feature type="region of interest" description="Disordered" evidence="15">
    <location>
        <begin position="5883"/>
        <end position="5928"/>
    </location>
</feature>
<dbReference type="PROSITE" id="PS50188">
    <property type="entry name" value="B302_SPRY"/>
    <property type="match status" value="1"/>
</dbReference>
<feature type="compositionally biased region" description="Polar residues" evidence="15">
    <location>
        <begin position="2242"/>
        <end position="2260"/>
    </location>
</feature>
<keyword evidence="20" id="KW-1185">Reference proteome</keyword>
<dbReference type="SUPFAM" id="SSF49899">
    <property type="entry name" value="Concanavalin A-like lectins/glucanases"/>
    <property type="match status" value="1"/>
</dbReference>
<feature type="compositionally biased region" description="Low complexity" evidence="15">
    <location>
        <begin position="4510"/>
        <end position="4519"/>
    </location>
</feature>
<evidence type="ECO:0000256" key="7">
    <source>
        <dbReference type="ARBA" id="ARBA00022837"/>
    </source>
</evidence>
<evidence type="ECO:0000256" key="1">
    <source>
        <dbReference type="ARBA" id="ARBA00004326"/>
    </source>
</evidence>
<feature type="transmembrane region" description="Helical" evidence="16">
    <location>
        <begin position="6555"/>
        <end position="6577"/>
    </location>
</feature>
<keyword evidence="11 16" id="KW-0472">Membrane</keyword>
<comment type="catalytic activity">
    <reaction evidence="14">
        <text>Ca(2+)(in) = Ca(2+)(out)</text>
        <dbReference type="Rhea" id="RHEA:29671"/>
        <dbReference type="ChEBI" id="CHEBI:29108"/>
    </reaction>
</comment>
<feature type="compositionally biased region" description="Low complexity" evidence="15">
    <location>
        <begin position="3407"/>
        <end position="3427"/>
    </location>
</feature>
<dbReference type="InterPro" id="IPR036300">
    <property type="entry name" value="MIR_dom_sf"/>
</dbReference>
<feature type="transmembrane region" description="Helical" evidence="16">
    <location>
        <begin position="6349"/>
        <end position="6371"/>
    </location>
</feature>
<feature type="compositionally biased region" description="Gly residues" evidence="15">
    <location>
        <begin position="6466"/>
        <end position="6477"/>
    </location>
</feature>
<dbReference type="SUPFAM" id="SSF47473">
    <property type="entry name" value="EF-hand"/>
    <property type="match status" value="1"/>
</dbReference>
<feature type="compositionally biased region" description="Acidic residues" evidence="15">
    <location>
        <begin position="5274"/>
        <end position="5287"/>
    </location>
</feature>
<protein>
    <submittedName>
        <fullName evidence="19">Ryanodine receptor</fullName>
    </submittedName>
</protein>
<keyword evidence="7" id="KW-0106">Calcium</keyword>
<feature type="domain" description="B30.2/SPRY" evidence="17">
    <location>
        <begin position="1421"/>
        <end position="1650"/>
    </location>
</feature>
<dbReference type="InterPro" id="IPR003877">
    <property type="entry name" value="SPRY_dom"/>
</dbReference>
<feature type="region of interest" description="Disordered" evidence="15">
    <location>
        <begin position="538"/>
        <end position="579"/>
    </location>
</feature>
<evidence type="ECO:0000256" key="8">
    <source>
        <dbReference type="ARBA" id="ARBA00022951"/>
    </source>
</evidence>
<feature type="transmembrane region" description="Helical" evidence="16">
    <location>
        <begin position="6511"/>
        <end position="6534"/>
    </location>
</feature>
<dbReference type="InterPro" id="IPR001870">
    <property type="entry name" value="B30.2/SPRY"/>
</dbReference>
<dbReference type="CDD" id="cd00051">
    <property type="entry name" value="EFh"/>
    <property type="match status" value="1"/>
</dbReference>
<feature type="region of interest" description="Disordered" evidence="15">
    <location>
        <begin position="1801"/>
        <end position="1824"/>
    </location>
</feature>
<keyword evidence="13" id="KW-0407">Ion channel</keyword>
<dbReference type="SMART" id="SM00472">
    <property type="entry name" value="MIR"/>
    <property type="match status" value="4"/>
</dbReference>
<reference evidence="19 20" key="1">
    <citation type="submission" date="2020-10" db="EMBL/GenBank/DDBJ databases">
        <authorList>
            <person name="Klimov P.B."/>
            <person name="Dyachkov S.M."/>
            <person name="Chetverikov P.E."/>
        </authorList>
    </citation>
    <scope>NUCLEOTIDE SEQUENCE [LARGE SCALE GENOMIC DNA]</scope>
    <source>
        <strain evidence="19">BMOC 18-1129-001#AD2665</strain>
        <tissue evidence="19">Entire mites</tissue>
    </source>
</reference>
<dbReference type="Pfam" id="PF21119">
    <property type="entry name" value="RYDR_Jsol"/>
    <property type="match status" value="2"/>
</dbReference>
<feature type="compositionally biased region" description="Low complexity" evidence="15">
    <location>
        <begin position="1374"/>
        <end position="1385"/>
    </location>
</feature>
<feature type="region of interest" description="Disordered" evidence="15">
    <location>
        <begin position="3984"/>
        <end position="4021"/>
    </location>
</feature>
<feature type="compositionally biased region" description="Polar residues" evidence="15">
    <location>
        <begin position="6068"/>
        <end position="6079"/>
    </location>
</feature>
<dbReference type="Pfam" id="PF08454">
    <property type="entry name" value="RIH_assoc"/>
    <property type="match status" value="1"/>
</dbReference>
<keyword evidence="12" id="KW-1071">Ligand-gated ion channel</keyword>
<feature type="compositionally biased region" description="Low complexity" evidence="15">
    <location>
        <begin position="1882"/>
        <end position="1898"/>
    </location>
</feature>
<dbReference type="InterPro" id="IPR002048">
    <property type="entry name" value="EF_hand_dom"/>
</dbReference>
<feature type="region of interest" description="Disordered" evidence="15">
    <location>
        <begin position="6300"/>
        <end position="6332"/>
    </location>
</feature>
<feature type="region of interest" description="Disordered" evidence="15">
    <location>
        <begin position="6052"/>
        <end position="6079"/>
    </location>
</feature>
<dbReference type="Gene3D" id="1.10.238.10">
    <property type="entry name" value="EF-hand"/>
    <property type="match status" value="1"/>
</dbReference>
<dbReference type="InterPro" id="IPR013662">
    <property type="entry name" value="RIH_assoc-dom"/>
</dbReference>
<feature type="region of interest" description="Disordered" evidence="15">
    <location>
        <begin position="2039"/>
        <end position="2120"/>
    </location>
</feature>
<evidence type="ECO:0000259" key="18">
    <source>
        <dbReference type="PROSITE" id="PS50919"/>
    </source>
</evidence>
<feature type="region of interest" description="Disordered" evidence="15">
    <location>
        <begin position="5273"/>
        <end position="5327"/>
    </location>
</feature>
<gene>
    <name evidence="19" type="primary">RyR</name>
    <name evidence="19" type="ORF">GZH46_01586</name>
</gene>
<dbReference type="InterPro" id="IPR000699">
    <property type="entry name" value="RIH_dom"/>
</dbReference>
<keyword evidence="2" id="KW-0813">Transport</keyword>
<dbReference type="Gene3D" id="1.10.287.70">
    <property type="match status" value="1"/>
</dbReference>
<feature type="compositionally biased region" description="Low complexity" evidence="15">
    <location>
        <begin position="121"/>
        <end position="133"/>
    </location>
</feature>
<dbReference type="Gene3D" id="1.25.10.30">
    <property type="entry name" value="IP3 receptor type 1 binding core, RIH domain"/>
    <property type="match status" value="2"/>
</dbReference>
<evidence type="ECO:0000256" key="3">
    <source>
        <dbReference type="ARBA" id="ARBA00022568"/>
    </source>
</evidence>
<evidence type="ECO:0000256" key="14">
    <source>
        <dbReference type="ARBA" id="ARBA00036634"/>
    </source>
</evidence>
<dbReference type="Pfam" id="PF02026">
    <property type="entry name" value="RyR"/>
    <property type="match status" value="4"/>
</dbReference>
<dbReference type="PANTHER" id="PTHR46399:SF8">
    <property type="entry name" value="B30.2_SPRY DOMAIN-CONTAINING PROTEIN"/>
    <property type="match status" value="1"/>
</dbReference>
<evidence type="ECO:0000256" key="13">
    <source>
        <dbReference type="ARBA" id="ARBA00023303"/>
    </source>
</evidence>
<evidence type="ECO:0000256" key="15">
    <source>
        <dbReference type="SAM" id="MobiDB-lite"/>
    </source>
</evidence>
<feature type="transmembrane region" description="Helical" evidence="16">
    <location>
        <begin position="6630"/>
        <end position="6653"/>
    </location>
</feature>
<feature type="region of interest" description="Disordered" evidence="15">
    <location>
        <begin position="4561"/>
        <end position="4664"/>
    </location>
</feature>
<keyword evidence="19" id="KW-0675">Receptor</keyword>
<feature type="compositionally biased region" description="Acidic residues" evidence="15">
    <location>
        <begin position="6313"/>
        <end position="6332"/>
    </location>
</feature>
<feature type="region of interest" description="Disordered" evidence="15">
    <location>
        <begin position="6459"/>
        <end position="6483"/>
    </location>
</feature>
<keyword evidence="4" id="KW-0107">Calcium channel</keyword>
<dbReference type="Pfam" id="PF01365">
    <property type="entry name" value="RYDR_ITPR"/>
    <property type="match status" value="3"/>
</dbReference>
<evidence type="ECO:0000256" key="10">
    <source>
        <dbReference type="ARBA" id="ARBA00023065"/>
    </source>
</evidence>
<feature type="compositionally biased region" description="Gly residues" evidence="15">
    <location>
        <begin position="2002"/>
        <end position="2012"/>
    </location>
</feature>
<dbReference type="InterPro" id="IPR043136">
    <property type="entry name" value="B30.2/SPRY_sf"/>
</dbReference>
<feature type="compositionally biased region" description="Polar residues" evidence="15">
    <location>
        <begin position="4621"/>
        <end position="4644"/>
    </location>
</feature>
<dbReference type="SUPFAM" id="SSF82109">
    <property type="entry name" value="MIR domain"/>
    <property type="match status" value="2"/>
</dbReference>
<feature type="compositionally biased region" description="Polar residues" evidence="15">
    <location>
        <begin position="3557"/>
        <end position="3585"/>
    </location>
</feature>
<feature type="domain" description="MIR" evidence="18">
    <location>
        <begin position="149"/>
        <end position="204"/>
    </location>
</feature>
<feature type="compositionally biased region" description="Polar residues" evidence="15">
    <location>
        <begin position="1386"/>
        <end position="1398"/>
    </location>
</feature>
<feature type="region of interest" description="Disordered" evidence="15">
    <location>
        <begin position="1374"/>
        <end position="1435"/>
    </location>
</feature>
<sequence>MNNDIGDNEAASEQDDVSFIRTDDMVCLQCSETGERMCLAAEGFGNRHCYLESIANENCPPEMPSCVFVIEQALSVRALQEMVTAETGMSTSNGAENLAATESGMPVADGCDGGPPEPVTSANSNQASASSGAVITGGGTNGTKQAAGNRTLLYGHAVLLRHLHSGMHLACLSICSSSDKLAFDVGLKRDERAGEACWWTVHPASKQRSEGEKVRVGDDLILVSVATERYLHYTYEAAVIGGQQLQSFSEFSSSHNINQKKAIVNASFHSTHWSIAPFGTGLSRLKNVGYVFGGQVLRLLHAGGDECLTIPAHWSAALSTAQQQHQHNQQVKHVDNEIINSSAHINVIYEGGAVISQARSLWRLDLIRTRWSGGFVQYANALRVRHITTGQYLGIDDNQQLCLVGKHEAQIERTAFCLRANKDDAKANKAQDTADDKDEQVIGAPSVKYGDSSFFLQHIDTQQWLSYRAYETKKRGIGRVELKQAILSAEGKMDDCLEFSRSQEEEATTARVIRKCDALFTRFIRILDTLTTSMMITTNQQQQQQQQSKESTNDGADGTPMPSRVERRRTSSYASVLGDPSNMNHQALFGANDQLEMSRCLEDLIEYFAKPEDGCDHEQEQNRLRALRNRQDLFQEEGILNLILEAIDKMNLINSGQHRAHNTQAANVLFMSNQLLWQTISGYFYQLLAAVIRDNHTNCAQFAQSHRLDWLFSRLSSQQASEGTGMLDVLHCVLVDSPEALNMLKESHIKVLISLLEKHGRDPKVLNVLCSLCVGNGVAIRSSQNIIANHLLPGEAYNDNNLMLQTRLVDHVATMRANIYVARCDKSAMYQRWYYELVVDHIELCHQHLSPHLRVGWASTRGFCPYPGGGCAWGAAGVGDDTYSFGFDGQYLWTAGRPTLVRIPMAATMTRYEQQQHMLSADQNQVAPLPLDYLNCSPAHPAYADTNMYNQQHQQQQYSPPGMANYSTINATNNPDMTVTQQQSLDATIAGLTPAASIDHCKSSNYLRIQNNDIIGCMIDLSVPSIQFTINGKQIFGFFKNFNTDGGLFYPCVSFSSKVSCRFLFGSEHGQLNYRPPIGFSPLVESLLPCYELQIEPCFAFGDLSKQIVAGIQTTPDTSPALLIELIYVPQVIDTSSVMITQNEEELCQSLAENMHELWAMSRIEDGWQYGEQHDDMTRQHPYLMPLHMLPYPARKYKLDLARQAIKSILALGYKIINYKELNGEDKQRGQQPQQRPKTYRLPNVPYMQSNGYKPAPLDLTAINNSNSSVDVGGNIVGNLIELLAENIHNIWAAEKISLKWTYKRADPALDSELAIEDPNSGRSSHLLPYRYVNDEIKLKNRQTAMETVFTILAYGYQIDRSWGQAQQHGIKATGAQQASQSGAQETTGTVSSASVEAQQQQQQKGSTVSPTGSTSKNATASSPTSPQSTENDEMFQTNNTFPVQQQLQQQPHATNSSGYEILLSGTACGDNHAGAYRHYRAERTYAVHTSGKYYYEVHVLSSGPVLVGWANVGQFEPNSEHVGADTNSWAFDAHTGSKWHAGQHEPFGGARPAQVGDVIGCMLDLNDRTISYSLNGKLLLDAMGNECAFGAHDLMVTSAHHSNASGGQSAGNSGFGNSKSNNSSHLLLVPALSLATGQRVRLVFGQDVLALRHFADHGLQEGYQPFCVNMHRPMTLWYNRREPIFVALDELELACVNIDVTRVAADTAPALKIAYKNFETTERANWEYVRLSLPVTVNSVLIDEADKLGRLQEIQAIILRQAYARDSIAGMTSGAFGPGAGTGMSVGLAGSVGGGSGIGRQGAGGHGRTLGRTSGTHAGGTLGVNVRDPMLGMRHPARLEQHMLQSGFSMADVNNLQREYTAATMNDSNGNNLLRCTAALAPTPTTAPTQTVASTTTRSSSMPQRRHQLSKTHSVDVDTGSGGAAALAVPSFGEAQKLMSSRASSQHSLSRHSSASASMENLSAGPNLVAGDASMDSHSSKRSPFKSIFSSIKRKASISGGTAGQQRGGSCGQHSGDQWSGDTMQMRANPMQVPLISVSDRSQSSHNLLSGSSTNLASQGGQSTGSRLARRLSRVGGSRSKSSSAASVAPGASAAGPTASMISSSTAMRSPTHQGTKLMQSHAHQANWNADIMSLDNSFVDVQASGILDLIDEYYYSVRIFAGQDPWHVWCGWVTAQFKHSRFQTARDVQHVHIVQTTSLSSGQAEVCERRDCYMVNAGQLYRELHPESQEPASTPIPASGTPTGGTAPSQHLTQTGGMPQTLVAGVTPSTTTTTTTPTPAGTTTSSRTNRAMTIGCLIDLATGTLTFTVDGQFTSHKLQLEPGTRLYPAIFFQATSRECLQFELGRTSMTLPLSAAILKLTNKHLSGQCPPRLRVQTLQQCSWARVPNVAMRPHALKLSATRGWSMLSDDAVAMLAVHVPEDERCYDVLELIEHDRLLTFHANTLSLYGALCAQGNHRVAHIICSHVGQRQLLYAINCDYMPAQLRNGFADLLIALHLEFHAYGRHLTQNEFIVPMSPQLEQLYASRQHRTQSQRCIIMGEMAHSFSRIECVSIRADMRQAPCGFELSRDDSQAGPSAGPNQSIKTLSTPYFPLSILKALVFEALDEAVVKGNLPIRDLPGGDSANMFVPLLKLADKLLLIGCINNNELSRLLNLIDPITFQLVQQPSAPTVASIQASQDRTPLDYNNNNNDTTMIGTTSLDEPTFDVAAAMSALALGPAAPSSVWRASIMEYNSVENNASVHPTSHDQQQLIVASNDGTADASATGIDNSNNTMMPLERCKGLLQMTQLDEEVKLVICDLLHHLLDIQLRHRIESMIAFSVNFVGQLQSDQRRRYDQIKQSNLPSHLTARKTREFRCSPREQMRYILNFKNAADTGDDSESLECPSSEALRTMLRNLHASMMEQIKIILEADIKEFHNDMVSFHANTAPEVFVSQIARQRIQGTHSAYNETDNDGGKHRGSTWSRAIQQLGKIIAAIKTVLLAGSGDPMLMGYGDGRRMYDDSDSADDAGNIGWNCEQEQMFTKQIVQTMIKWADESSIESKRLIRSMFHLLLRCYNGVGELIEALNNTYVIGEKSKDDVVELLQVLGKVRALLAVQMGPDEEEIMRDCLWTLVNNRVFFQHPDLIRILRVHENVMHVMMNTLSKRSSSTTSASGAAAATASSASGVAASGVPNAANVSGGPAPETTRQQRLQSMGAQIMAGDANATAAAAATMMAAGQQQSGDTSQKRRQDDISKMVVSCCRFLCFFCRSSTKNQRAMFEHLDFLLDNSNILLSRPSLRGSTPLDVAYSSLMENHELVLALRESYLEKIAIYLSRCGLQSNLELVDRGYADVGWDPVEGERYLDFLRFCVWVNGESVEENANLVIRLLIRRPECLGPALRGQGNGLLAAIKDAISMSDRARVQQQQQQDNQQDDSNNNNNNQADNDDEDDSIDLGAAILNFYCALIDLLGRCAPDLSPNNAAQGKHESIRARSILKSLVPLQDLKGAIALRFALAAPQFPAPNALSSFMPNHKQSLVLFLERVYGIENQATFFSLLEDGFLPDMRAATMLERPTTSPVATQQQDTYDSYASKNMPQSNQVAEQQSDDDSNDNENENEMTLALNRYLGNSAVPLLIKSSHYFKNAAQTQWANLMEPTLHTVYRLSKVKILTKGQRESVSDFLVALTREMQPSQLLPLLRKLTVDVSQLNESTAVALRLLTLHYERCAKYYGASESLSVTGVAGGSGAAVAGGNVSGVSGPGAAGASAGAGTTLGGAHVAGAAGAAGVLGGPAAVAAAAAGATGGAAAGAAAGSSSSSTSVSAPVAGTASEEERRLTMVLFTNIFDSLSQMDYEPELFEMALPCLNAIACALPPDYSLSAGSDSGAPSGSGGDEATKLLLMKNKLSEPAGPYLPEPVDTRHVQLNADLKALASRFGEQYHEWWANRKFEHDWTYGDTWSWENKTHPRLKPYALLTARERERYVEPIEEAIKALLAMGWRIERQDQSQQPRTPSPSLQHNRSNINNSNDNINEMINNYNPQPIDTSNLSLTRELQTLAERAAENAHDLWARKQLDESEAKWRAQRHQAAVLLHPLLVPYDLLTDKEKRKNRERSQQLLKFMLFDGYKVYRSSMSSYPHVQQSGAGVPTSTSIGAITNNNLDANQRRFAYSIMHKLIAYTDTVMVKLELLKVSSNFSRRSSFKQTDKDVKFFTKVVLPLIERYFSAHRDFFLASTTPLSPATGSPSATTKSKAKSTAAATAGASAPISAGSSTTAAQPQISAAKQDSAVTMGAASEATTMPAAAAAAAAAGFRSASSVASGSEKEMLATLFCKLSAMLRNKLSVVGPDAKIFVRCLQVLIRATDAKSLCEHSYDFVKTSMLTFFNHNAQDLTQCVANLLNKRYNYVRGTTMRTSSSLYYVHLCVLPTLTALFDHLASNEFGCYLLLDEIQLACTKLLAALYTLGAQTQRLSGQHSFTQRELERHRAAYGNCLAAFACAFPVAFLEPELARFNRFACTRQMAADVPVVDTQTTTGAQQADAGDKIRSAGAGNKSRSVHWPQQVVPRFEQLMRLVSRYVASGHTESSGSSSASGGVSSSQTHASSSSAGTTSASVSSAQSSQSSSQSLGGTGQKTSSVGGGNDPSNQTNVGVSSTGAPGAQTSSHQSGPVHSMLSSGSSPPVSGGTHSSALFMDQLVDNEGAIIDVIIPMLCSYLPFWYSQGPDSVRSIAAAGMDADVGSAPMAATTSTAGAGVITVGSSTMMSAGSGSTNVCANHLNELLKHVVDLIRRQVGHQQQQTSSPWMVTIAAHASQLIIAGASDELLHSSMLPVSTKITQNAEQIYRHEESMRGYLKSTAEDTTAIEESIQEQFHILVRDIYAAYPLLIKYADYKRSDWLRQANRSADGQSAGTAAADVLTNNYSRNNIVTNNGGLDQSTSKGQRSEQLLFVHVSTLFDIWSNSQYFRREEQNFISQHEIDNMALVMPSSSRPGRTFFQRSDPLQVQNCTKRKNKRKASERTRDRDREIASSLLVVAMKRLLPIGMSLFAGRERELVQLTKEKFLKKEAAAKIRQFVARQLVQPNRLEPSDSNCWQHFLYSRLGGSQAQQATTLKSGAQFEFNDAFGLDDEADDDGATASRNNKERLIERIVDMARVFFGLHMIDHPNLQQKAGRRSCVSTQRRRVVIACFRMTSLHSLPRHRAINIFLRAYCDTWLCEENFGQQKLIEDLTQTFEQAEQNKMFIGSTCNGSGIDNRRDPLAQLITTLSRQATVASERGARVDTLYLHFAEIFRLSCGGDEDDDDDDDDGAGDDSNNNGNDDTGDTEQQSDAQADDDSGNNSGEQPEAAQTIHEQEMEKQRLLYQQSRLASRGVAEMTLMYIAAAGQHLSPSGSAGGAPAAGSGSGTAGSTSAGARAHNQPMILNTLKLGISILRGGNTDVQRRMLKHLKAKKDVAFFTSIQTLMNSCSVLDLDAFERNQRAEALGVRSENSSGTSGAASSGAIAGGAAAGSGAAKGKGTGAGVGQTGDKNMHDSEFTCKLFRFFQLLCEGHNLEFQNYLRTQAGNTTTVNVVIATVDYLLRLQESIMDFYWHYSSKDVIDASGTHNFIKAITIAKQVFSTLTESIQGPCPQNQQALAHSRLWHAVGGFLFLFAHMQDKLSRNSSQLELLIQLLDLQKEMVIMMLSMLEGNVVNGTIGKQMVETLVESSANVEIILKFFDMFLKLPKLTAAFQDYDRIASGWISAPNLKRAMEQQKMYTPEETQYLMSCCEPNHDGMIDYREFIDRFHGPAKDIGFNLAVLLTNLSEHLTNEPRLQRFLESASTVLNYFEPYLGRIEIMGSSRRIERVYFEIKESTIAQWEKPQIQESKRAFFYSIVTGGDDKEKLEAFVNFCEDTIFEMQHASNILGEDEEKAPTKAKQYKPSSNASSSSGSASGGATGGGGGPPAAGTGTSDETMLTVCNKDAPDSDNLIFSTWYALMWLITVLSRVAVHVHPSRIRRRVTYLRSMSTWQLICATIRLHYHIIKACVTTAFSLVYSILRFIFLIMTNESAVIQVDTIPYDPQPQPSLTHRRQQQIVGHGNGGTSTWSSSNPASAVQSNGNTAGNSFSKRNAEIHAAVRTEIVSAPQVMQVTAVDIMTTSSAGAETNNIAHRDQDRAMTLSNSTKQQITDQMTLMNHDDQAHEDSILYGIDPVADPTLLPSSQTIHHSTGGRMMRWSSLSLYSQRIVSLLARNFYLINKWVLGLAFVINLMLLSYKVSSATEWMSSMSNESAVDHLSIERLFGLKADTGDNIVEAINKNNHTTITTSTDDNNIEQQLTGERRKNYEQNQKENNNNGDNDDDDDDDDEDHEEGDDDDEDAEIVVMKFYFNLDPVLRLMAYVHLVLSLCKLIAYYHLKVPLVIFKREKEIARKLEFEGLYITNDQSSDNQSDGWWWNNWDKLVISAESFPVNYWDKFVKKRVREKFSQQYDYEHISRLLGISSSSSANNKSGSGGSGNNGGSGSNTSPGTSWHQIDWRYQVWKAGVFLMDQSFLYQVFYLIFSLIGQFNYFFFAAHLLDVAVASKKLRTILQSVTHNGKQLVLTVGLLTIVVYIYTVIAFNFFRRFYVQGDDSSDKKCHGMLTCFVYHLYQGVRAGGGIGDVIETPDGDDYEMHRIVFDITFFFFVIVILLAIIQGLIIDAFGELRDQLNSVAENMESNCFICGIGRDVLDKVPRGFDTHAQKEHNLANYMFFLMHLINKPDTDYTGQETYVWELYQRRCWDFFPVGECFRTQSEEDNDAAKGTKKD</sequence>
<proteinExistence type="predicted"/>
<dbReference type="Gene3D" id="2.60.120.920">
    <property type="match status" value="3"/>
</dbReference>
<feature type="compositionally biased region" description="Low complexity" evidence="15">
    <location>
        <begin position="2269"/>
        <end position="2289"/>
    </location>
</feature>
<feature type="region of interest" description="Disordered" evidence="15">
    <location>
        <begin position="111"/>
        <end position="141"/>
    </location>
</feature>
<dbReference type="Gene3D" id="2.80.10.50">
    <property type="match status" value="2"/>
</dbReference>
<dbReference type="PROSITE" id="PS50919">
    <property type="entry name" value="MIR"/>
    <property type="match status" value="1"/>
</dbReference>
<dbReference type="InterPro" id="IPR013320">
    <property type="entry name" value="ConA-like_dom_sf"/>
</dbReference>
<feature type="compositionally biased region" description="Acidic residues" evidence="15">
    <location>
        <begin position="3588"/>
        <end position="3598"/>
    </location>
</feature>
<dbReference type="Pfam" id="PF02815">
    <property type="entry name" value="MIR"/>
    <property type="match status" value="1"/>
</dbReference>
<keyword evidence="8" id="KW-0703">Sarcoplasmic reticulum</keyword>
<evidence type="ECO:0000256" key="9">
    <source>
        <dbReference type="ARBA" id="ARBA00022989"/>
    </source>
</evidence>
<feature type="region of interest" description="Disordered" evidence="15">
    <location>
        <begin position="3403"/>
        <end position="3433"/>
    </location>
</feature>
<evidence type="ECO:0000259" key="17">
    <source>
        <dbReference type="PROSITE" id="PS50188"/>
    </source>
</evidence>
<feature type="compositionally biased region" description="Polar residues" evidence="15">
    <location>
        <begin position="3987"/>
        <end position="4000"/>
    </location>
</feature>
<evidence type="ECO:0000256" key="16">
    <source>
        <dbReference type="SAM" id="Phobius"/>
    </source>
</evidence>
<dbReference type="Pfam" id="PF00622">
    <property type="entry name" value="SPRY"/>
    <property type="match status" value="3"/>
</dbReference>
<dbReference type="Proteomes" id="UP000825002">
    <property type="component" value="Unassembled WGS sequence"/>
</dbReference>
<keyword evidence="6" id="KW-0677">Repeat</keyword>
<evidence type="ECO:0000256" key="6">
    <source>
        <dbReference type="ARBA" id="ARBA00022737"/>
    </source>
</evidence>
<dbReference type="InterPro" id="IPR003032">
    <property type="entry name" value="Ryanodine_rcpt"/>
</dbReference>
<feature type="compositionally biased region" description="Polar residues" evidence="15">
    <location>
        <begin position="1405"/>
        <end position="1418"/>
    </location>
</feature>
<dbReference type="EMBL" id="JAIFTH010000299">
    <property type="protein sequence ID" value="KAG9509881.1"/>
    <property type="molecule type" value="Genomic_DNA"/>
</dbReference>
<dbReference type="InterPro" id="IPR014821">
    <property type="entry name" value="Ins145_P3_rcpt"/>
</dbReference>
<dbReference type="Pfam" id="PF08709">
    <property type="entry name" value="Ins145_P3_rec"/>
    <property type="match status" value="1"/>
</dbReference>
<feature type="compositionally biased region" description="Gly residues" evidence="15">
    <location>
        <begin position="5909"/>
        <end position="5921"/>
    </location>
</feature>
<accession>A0ABQ7S901</accession>
<dbReference type="InterPro" id="IPR009460">
    <property type="entry name" value="Ryanrecept_TM4-6"/>
</dbReference>
<feature type="non-terminal residue" evidence="19">
    <location>
        <position position="1"/>
    </location>
</feature>
<name>A0ABQ7S901_9ACAR</name>
<dbReference type="InterPro" id="IPR016093">
    <property type="entry name" value="MIR_motif"/>
</dbReference>
<evidence type="ECO:0000256" key="4">
    <source>
        <dbReference type="ARBA" id="ARBA00022673"/>
    </source>
</evidence>
<dbReference type="InterPro" id="IPR005821">
    <property type="entry name" value="Ion_trans_dom"/>
</dbReference>
<keyword evidence="10" id="KW-0406">Ion transport</keyword>
<evidence type="ECO:0000313" key="20">
    <source>
        <dbReference type="Proteomes" id="UP000825002"/>
    </source>
</evidence>
<dbReference type="Pfam" id="PF06459">
    <property type="entry name" value="RR_TM4-6"/>
    <property type="match status" value="2"/>
</dbReference>
<feature type="compositionally biased region" description="Polar residues" evidence="15">
    <location>
        <begin position="2102"/>
        <end position="2120"/>
    </location>
</feature>
<dbReference type="Gene3D" id="6.20.350.10">
    <property type="match status" value="2"/>
</dbReference>